<comment type="caution">
    <text evidence="3">The sequence shown here is derived from an EMBL/GenBank/DDBJ whole genome shotgun (WGS) entry which is preliminary data.</text>
</comment>
<evidence type="ECO:0000313" key="3">
    <source>
        <dbReference type="EMBL" id="MBB6069340.1"/>
    </source>
</evidence>
<keyword evidence="4" id="KW-1185">Reference proteome</keyword>
<evidence type="ECO:0000313" key="4">
    <source>
        <dbReference type="Proteomes" id="UP000582837"/>
    </source>
</evidence>
<sequence>MKTYRILLGASLLAVLGACGSSPTAPSAGADGRGSRSIISAPATAPQDTTAAPVPALRVNSDAATTAPAERDNGLLGSGVG</sequence>
<evidence type="ECO:0000256" key="2">
    <source>
        <dbReference type="SAM" id="SignalP"/>
    </source>
</evidence>
<proteinExistence type="predicted"/>
<keyword evidence="3" id="KW-0449">Lipoprotein</keyword>
<dbReference type="EMBL" id="JACHIA010000002">
    <property type="protein sequence ID" value="MBB6069340.1"/>
    <property type="molecule type" value="Genomic_DNA"/>
</dbReference>
<accession>A0A841GQL1</accession>
<protein>
    <submittedName>
        <fullName evidence="3">Putative lipoprotein</fullName>
    </submittedName>
</protein>
<gene>
    <name evidence="3" type="ORF">HNQ61_000955</name>
</gene>
<dbReference type="RefSeq" id="WP_170037835.1">
    <property type="nucleotide sequence ID" value="NZ_JABDTL010000002.1"/>
</dbReference>
<name>A0A841GQL1_9BACT</name>
<feature type="chain" id="PRO_5032825129" evidence="2">
    <location>
        <begin position="28"/>
        <end position="81"/>
    </location>
</feature>
<organism evidence="3 4">
    <name type="scientific">Longimicrobium terrae</name>
    <dbReference type="NCBI Taxonomy" id="1639882"/>
    <lineage>
        <taxon>Bacteria</taxon>
        <taxon>Pseudomonadati</taxon>
        <taxon>Gemmatimonadota</taxon>
        <taxon>Longimicrobiia</taxon>
        <taxon>Longimicrobiales</taxon>
        <taxon>Longimicrobiaceae</taxon>
        <taxon>Longimicrobium</taxon>
    </lineage>
</organism>
<feature type="compositionally biased region" description="Low complexity" evidence="1">
    <location>
        <begin position="41"/>
        <end position="56"/>
    </location>
</feature>
<evidence type="ECO:0000256" key="1">
    <source>
        <dbReference type="SAM" id="MobiDB-lite"/>
    </source>
</evidence>
<dbReference type="AlphaFoldDB" id="A0A841GQL1"/>
<dbReference type="PROSITE" id="PS51257">
    <property type="entry name" value="PROKAR_LIPOPROTEIN"/>
    <property type="match status" value="1"/>
</dbReference>
<reference evidence="3 4" key="1">
    <citation type="submission" date="2020-08" db="EMBL/GenBank/DDBJ databases">
        <title>Genomic Encyclopedia of Type Strains, Phase IV (KMG-IV): sequencing the most valuable type-strain genomes for metagenomic binning, comparative biology and taxonomic classification.</title>
        <authorList>
            <person name="Goeker M."/>
        </authorList>
    </citation>
    <scope>NUCLEOTIDE SEQUENCE [LARGE SCALE GENOMIC DNA]</scope>
    <source>
        <strain evidence="3 4">DSM 29007</strain>
    </source>
</reference>
<keyword evidence="2" id="KW-0732">Signal</keyword>
<dbReference type="Proteomes" id="UP000582837">
    <property type="component" value="Unassembled WGS sequence"/>
</dbReference>
<feature type="signal peptide" evidence="2">
    <location>
        <begin position="1"/>
        <end position="27"/>
    </location>
</feature>
<feature type="region of interest" description="Disordered" evidence="1">
    <location>
        <begin position="22"/>
        <end position="81"/>
    </location>
</feature>